<dbReference type="SUPFAM" id="SSF50998">
    <property type="entry name" value="Quinoprotein alcohol dehydrogenase-like"/>
    <property type="match status" value="1"/>
</dbReference>
<dbReference type="Gene3D" id="2.130.10.10">
    <property type="entry name" value="YVTN repeat-like/Quinoprotein amine dehydrogenase"/>
    <property type="match status" value="1"/>
</dbReference>
<dbReference type="GO" id="GO:0005524">
    <property type="term" value="F:ATP binding"/>
    <property type="evidence" value="ECO:0007669"/>
    <property type="project" value="UniProtKB-UniRule"/>
</dbReference>
<keyword evidence="1" id="KW-0808">Transferase</keyword>
<name>A0A8H1QTW6_9ACTN</name>
<evidence type="ECO:0000256" key="4">
    <source>
        <dbReference type="ARBA" id="ARBA00022840"/>
    </source>
</evidence>
<dbReference type="PANTHER" id="PTHR43289">
    <property type="entry name" value="MITOGEN-ACTIVATED PROTEIN KINASE KINASE KINASE 20-RELATED"/>
    <property type="match status" value="1"/>
</dbReference>
<dbReference type="InterPro" id="IPR018391">
    <property type="entry name" value="PQQ_b-propeller_rpt"/>
</dbReference>
<feature type="domain" description="Protein kinase" evidence="7">
    <location>
        <begin position="16"/>
        <end position="264"/>
    </location>
</feature>
<dbReference type="InterPro" id="IPR000719">
    <property type="entry name" value="Prot_kinase_dom"/>
</dbReference>
<evidence type="ECO:0000256" key="1">
    <source>
        <dbReference type="ARBA" id="ARBA00022679"/>
    </source>
</evidence>
<evidence type="ECO:0000313" key="9">
    <source>
        <dbReference type="Proteomes" id="UP000298111"/>
    </source>
</evidence>
<dbReference type="InterPro" id="IPR015943">
    <property type="entry name" value="WD40/YVTN_repeat-like_dom_sf"/>
</dbReference>
<comment type="caution">
    <text evidence="8">The sequence shown here is derived from an EMBL/GenBank/DDBJ whole genome shotgun (WGS) entry which is preliminary data.</text>
</comment>
<dbReference type="InterPro" id="IPR011047">
    <property type="entry name" value="Quinoprotein_ADH-like_sf"/>
</dbReference>
<evidence type="ECO:0000313" key="8">
    <source>
        <dbReference type="EMBL" id="TGG85493.1"/>
    </source>
</evidence>
<dbReference type="PROSITE" id="PS00108">
    <property type="entry name" value="PROTEIN_KINASE_ST"/>
    <property type="match status" value="1"/>
</dbReference>
<dbReference type="SUPFAM" id="SSF56112">
    <property type="entry name" value="Protein kinase-like (PK-like)"/>
    <property type="match status" value="1"/>
</dbReference>
<dbReference type="Pfam" id="PF00069">
    <property type="entry name" value="Pkinase"/>
    <property type="match status" value="1"/>
</dbReference>
<dbReference type="RefSeq" id="WP_016470773.1">
    <property type="nucleotide sequence ID" value="NZ_BBQG01000044.1"/>
</dbReference>
<evidence type="ECO:0000256" key="3">
    <source>
        <dbReference type="ARBA" id="ARBA00022777"/>
    </source>
</evidence>
<dbReference type="CDD" id="cd14014">
    <property type="entry name" value="STKc_PknB_like"/>
    <property type="match status" value="1"/>
</dbReference>
<evidence type="ECO:0000256" key="5">
    <source>
        <dbReference type="PROSITE-ProRule" id="PRU10141"/>
    </source>
</evidence>
<protein>
    <submittedName>
        <fullName evidence="8">Serine/threonine protein kinase</fullName>
    </submittedName>
</protein>
<evidence type="ECO:0000259" key="7">
    <source>
        <dbReference type="PROSITE" id="PS50011"/>
    </source>
</evidence>
<dbReference type="SMART" id="SM00220">
    <property type="entry name" value="S_TKc"/>
    <property type="match status" value="1"/>
</dbReference>
<keyword evidence="3 8" id="KW-0418">Kinase</keyword>
<dbReference type="EMBL" id="RCIY01000044">
    <property type="protein sequence ID" value="TGG85493.1"/>
    <property type="molecule type" value="Genomic_DNA"/>
</dbReference>
<dbReference type="Gene3D" id="3.30.200.20">
    <property type="entry name" value="Phosphorylase Kinase, domain 1"/>
    <property type="match status" value="1"/>
</dbReference>
<dbReference type="AlphaFoldDB" id="A0A8H1QTW6"/>
<feature type="region of interest" description="Disordered" evidence="6">
    <location>
        <begin position="354"/>
        <end position="376"/>
    </location>
</feature>
<dbReference type="GeneID" id="75180403"/>
<dbReference type="InterPro" id="IPR017441">
    <property type="entry name" value="Protein_kinase_ATP_BS"/>
</dbReference>
<dbReference type="InterPro" id="IPR011009">
    <property type="entry name" value="Kinase-like_dom_sf"/>
</dbReference>
<keyword evidence="2 5" id="KW-0547">Nucleotide-binding</keyword>
<evidence type="ECO:0000256" key="6">
    <source>
        <dbReference type="SAM" id="MobiDB-lite"/>
    </source>
</evidence>
<dbReference type="PROSITE" id="PS50011">
    <property type="entry name" value="PROTEIN_KINASE_DOM"/>
    <property type="match status" value="1"/>
</dbReference>
<dbReference type="Pfam" id="PF13360">
    <property type="entry name" value="PQQ_2"/>
    <property type="match status" value="1"/>
</dbReference>
<reference evidence="8 9" key="1">
    <citation type="submission" date="2018-10" db="EMBL/GenBank/DDBJ databases">
        <title>Isolation of pseudouridimycin from Streptomyces albus DSM 40763.</title>
        <authorList>
            <person name="Rosenqvist P."/>
            <person name="Metsae-Ketelae M."/>
            <person name="Virta P."/>
        </authorList>
    </citation>
    <scope>NUCLEOTIDE SEQUENCE [LARGE SCALE GENOMIC DNA]</scope>
    <source>
        <strain evidence="8 9">DSM 40763</strain>
    </source>
</reference>
<dbReference type="PANTHER" id="PTHR43289:SF34">
    <property type="entry name" value="SERINE_THREONINE-PROTEIN KINASE YBDM-RELATED"/>
    <property type="match status" value="1"/>
</dbReference>
<accession>A0A8H1QTW6</accession>
<dbReference type="SMART" id="SM00564">
    <property type="entry name" value="PQQ"/>
    <property type="match status" value="3"/>
</dbReference>
<dbReference type="Proteomes" id="UP000298111">
    <property type="component" value="Unassembled WGS sequence"/>
</dbReference>
<dbReference type="GO" id="GO:0004674">
    <property type="term" value="F:protein serine/threonine kinase activity"/>
    <property type="evidence" value="ECO:0007669"/>
    <property type="project" value="UniProtKB-KW"/>
</dbReference>
<proteinExistence type="predicted"/>
<evidence type="ECO:0000256" key="2">
    <source>
        <dbReference type="ARBA" id="ARBA00022741"/>
    </source>
</evidence>
<dbReference type="Gene3D" id="1.10.510.10">
    <property type="entry name" value="Transferase(Phosphotransferase) domain 1"/>
    <property type="match status" value="1"/>
</dbReference>
<feature type="region of interest" description="Disordered" evidence="6">
    <location>
        <begin position="304"/>
        <end position="328"/>
    </location>
</feature>
<gene>
    <name evidence="8" type="ORF">D8771_09955</name>
</gene>
<organism evidence="8 9">
    <name type="scientific">Streptomyces albus</name>
    <dbReference type="NCBI Taxonomy" id="1888"/>
    <lineage>
        <taxon>Bacteria</taxon>
        <taxon>Bacillati</taxon>
        <taxon>Actinomycetota</taxon>
        <taxon>Actinomycetes</taxon>
        <taxon>Kitasatosporales</taxon>
        <taxon>Streptomycetaceae</taxon>
        <taxon>Streptomyces</taxon>
    </lineage>
</organism>
<sequence length="721" mass="76086">MAFPLAHDDPAHLGPYRLVARLGSGGMGTVYLGRSARGRTVALKTMHREIAAEAEFRTRFRLEADAARIIGGHHGAQVVDADPLADTPWLATEYVLGPPLDEAVALCGPLPEETVRAVGVRLCEALSQLHSSDVVHRDLKPSNILLAATGPKVIDFGIARAAGDDRLTRTGAAAGTPAFMSPEQATGREHTSAGDVFALAGVLVFACTGSGPFGTGTTADLLYRVRYAEPCLTRVPERLVPVLARCLDKDPGRRPDPAELAALLRDGATGAQGGDGEAEFADTLPDTVHAEILRRSAEVCAIRPARDEPPAGPQADEQRGDSASGPSRRRLVAFAGGGLVAAAAATGAWLWTRPTDDATTAPAPSSPPAAAARTAPSPRWQTLFDSVTVPVPLAAGQRLAVATVPANELLLLSTDGEEAGTLKDVRAAGGGDGRLYGIQGAEGELRPLDPRAGAFTEPLGAVHELLGSKATEPVSVLAAHRGIVVVRRGGFDPQQPCVALDGDTGRKRWRKKIPRETSVVATTDGLLVLAGALDEKVWALDIETGEEVWSRSFHLGFGRPLVTSGADTRGTLYLNLDEIVALRARDGKTLWRFGEGRKHTTDSQDYAAYGPPVARGGTVYALESRNGMVALDATSGKLRWELKTNIAARIPPDAVPVAGRRYLYFPSAGTALVTAVDPAARAVRWTSAGKRKELAPRLLAHRRSGQLVVATDRRVFALPLT</sequence>
<dbReference type="PROSITE" id="PS00107">
    <property type="entry name" value="PROTEIN_KINASE_ATP"/>
    <property type="match status" value="1"/>
</dbReference>
<keyword evidence="4 5" id="KW-0067">ATP-binding</keyword>
<keyword evidence="8" id="KW-0723">Serine/threonine-protein kinase</keyword>
<feature type="binding site" evidence="5">
    <location>
        <position position="44"/>
    </location>
    <ligand>
        <name>ATP</name>
        <dbReference type="ChEBI" id="CHEBI:30616"/>
    </ligand>
</feature>
<dbReference type="InterPro" id="IPR002372">
    <property type="entry name" value="PQQ_rpt_dom"/>
</dbReference>
<dbReference type="InterPro" id="IPR008271">
    <property type="entry name" value="Ser/Thr_kinase_AS"/>
</dbReference>